<dbReference type="InterPro" id="IPR006283">
    <property type="entry name" value="ThiL-like"/>
</dbReference>
<feature type="binding site" evidence="2">
    <location>
        <position position="93"/>
    </location>
    <ligand>
        <name>Mg(2+)</name>
        <dbReference type="ChEBI" id="CHEBI:18420"/>
        <label>4</label>
    </ligand>
</feature>
<keyword evidence="2" id="KW-0479">Metal-binding</keyword>
<accession>A0A1H5JA19</accession>
<dbReference type="STRING" id="390640.SAMN04488034_101665"/>
<feature type="binding site" evidence="2">
    <location>
        <position position="154"/>
    </location>
    <ligand>
        <name>ATP</name>
        <dbReference type="ChEBI" id="CHEBI:30616"/>
    </ligand>
</feature>
<dbReference type="CDD" id="cd02194">
    <property type="entry name" value="ThiL"/>
    <property type="match status" value="1"/>
</dbReference>
<feature type="binding site" evidence="2">
    <location>
        <position position="79"/>
    </location>
    <ligand>
        <name>Mg(2+)</name>
        <dbReference type="ChEBI" id="CHEBI:18420"/>
        <label>4</label>
    </ligand>
</feature>
<feature type="binding site" evidence="2">
    <location>
        <position position="172"/>
    </location>
    <ligand>
        <name>Mg(2+)</name>
        <dbReference type="ChEBI" id="CHEBI:18420"/>
        <label>1</label>
    </ligand>
</feature>
<comment type="function">
    <text evidence="2">Catalyzes the ATP-dependent phosphorylation of thiamine-monophosphate (TMP) to form thiamine-pyrophosphate (TPP), the active form of vitamin B1.</text>
</comment>
<evidence type="ECO:0000256" key="2">
    <source>
        <dbReference type="HAMAP-Rule" id="MF_02128"/>
    </source>
</evidence>
<dbReference type="UniPathway" id="UPA00060">
    <property type="reaction ID" value="UER00142"/>
</dbReference>
<feature type="binding site" evidence="2">
    <location>
        <position position="278"/>
    </location>
    <ligand>
        <name>Mg(2+)</name>
        <dbReference type="ChEBI" id="CHEBI:18420"/>
        <label>5</label>
    </ligand>
</feature>
<dbReference type="GO" id="GO:0005524">
    <property type="term" value="F:ATP binding"/>
    <property type="evidence" value="ECO:0007669"/>
    <property type="project" value="UniProtKB-UniRule"/>
</dbReference>
<feature type="binding site" evidence="2">
    <location>
        <position position="277"/>
    </location>
    <ligand>
        <name>ATP</name>
        <dbReference type="ChEBI" id="CHEBI:30616"/>
    </ligand>
</feature>
<evidence type="ECO:0000259" key="3">
    <source>
        <dbReference type="Pfam" id="PF00586"/>
    </source>
</evidence>
<feature type="domain" description="PurM-like N-terminal" evidence="3">
    <location>
        <begin position="77"/>
        <end position="189"/>
    </location>
</feature>
<keyword evidence="5" id="KW-1185">Reference proteome</keyword>
<evidence type="ECO:0000256" key="1">
    <source>
        <dbReference type="ARBA" id="ARBA00022977"/>
    </source>
</evidence>
<dbReference type="InterPro" id="IPR036676">
    <property type="entry name" value="PurM-like_C_sf"/>
</dbReference>
<dbReference type="EC" id="2.7.4.16" evidence="2"/>
<feature type="binding site" evidence="2">
    <location>
        <position position="79"/>
    </location>
    <ligand>
        <name>Mg(2+)</name>
        <dbReference type="ChEBI" id="CHEBI:18420"/>
        <label>3</label>
    </ligand>
</feature>
<dbReference type="Gene3D" id="3.30.1330.10">
    <property type="entry name" value="PurM-like, N-terminal domain"/>
    <property type="match status" value="1"/>
</dbReference>
<feature type="binding site" evidence="2">
    <location>
        <position position="124"/>
    </location>
    <ligand>
        <name>Mg(2+)</name>
        <dbReference type="ChEBI" id="CHEBI:18420"/>
        <label>4</label>
    </ligand>
</feature>
<comment type="miscellaneous">
    <text evidence="2">Reaction mechanism of ThiL seems to utilize a direct, inline transfer of the gamma-phosphate of ATP to TMP rather than a phosphorylated enzyme intermediate.</text>
</comment>
<evidence type="ECO:0000313" key="5">
    <source>
        <dbReference type="Proteomes" id="UP000199448"/>
    </source>
</evidence>
<evidence type="ECO:0000313" key="4">
    <source>
        <dbReference type="EMBL" id="SEE48911.1"/>
    </source>
</evidence>
<comment type="similarity">
    <text evidence="2">Belongs to the thiamine-monophosphate kinase family.</text>
</comment>
<keyword evidence="2" id="KW-0460">Magnesium</keyword>
<feature type="binding site" evidence="2">
    <location>
        <position position="328"/>
    </location>
    <ligand>
        <name>substrate</name>
    </ligand>
</feature>
<dbReference type="Gene3D" id="3.90.650.10">
    <property type="entry name" value="PurM-like C-terminal domain"/>
    <property type="match status" value="1"/>
</dbReference>
<keyword evidence="2" id="KW-0547">Nucleotide-binding</keyword>
<feature type="binding site" evidence="2">
    <location>
        <position position="94"/>
    </location>
    <ligand>
        <name>Mg(2+)</name>
        <dbReference type="ChEBI" id="CHEBI:18420"/>
        <label>1</label>
    </ligand>
</feature>
<proteinExistence type="inferred from homology"/>
<dbReference type="AlphaFoldDB" id="A0A1H5JA19"/>
<dbReference type="SUPFAM" id="SSF56042">
    <property type="entry name" value="PurM C-terminal domain-like"/>
    <property type="match status" value="1"/>
</dbReference>
<dbReference type="PANTHER" id="PTHR30270:SF0">
    <property type="entry name" value="THIAMINE-MONOPHOSPHATE KINASE"/>
    <property type="match status" value="1"/>
</dbReference>
<name>A0A1H5JA19_9FLAO</name>
<feature type="binding site" evidence="2">
    <location>
        <position position="102"/>
    </location>
    <ligand>
        <name>substrate</name>
    </ligand>
</feature>
<keyword evidence="2 4" id="KW-0418">Kinase</keyword>
<feature type="binding site" evidence="2">
    <location>
        <position position="198"/>
    </location>
    <ligand>
        <name>ATP</name>
        <dbReference type="ChEBI" id="CHEBI:30616"/>
    </ligand>
</feature>
<reference evidence="4 5" key="1">
    <citation type="submission" date="2016-10" db="EMBL/GenBank/DDBJ databases">
        <authorList>
            <person name="de Groot N.N."/>
        </authorList>
    </citation>
    <scope>NUCLEOTIDE SEQUENCE [LARGE SCALE GENOMIC DNA]</scope>
    <source>
        <strain evidence="4 5">DSM 23553</strain>
    </source>
</reference>
<dbReference type="EMBL" id="FNUG01000001">
    <property type="protein sequence ID" value="SEE48911.1"/>
    <property type="molecule type" value="Genomic_DNA"/>
</dbReference>
<dbReference type="Pfam" id="PF00586">
    <property type="entry name" value="AIRS"/>
    <property type="match status" value="1"/>
</dbReference>
<sequence>MVLKIILIEVDLKFGFLEHLPCFEVICLNFAVNKAEVMFENKGESRTSLSEYGEFGLIDHLTENFKITQETTIKGIGDDAAVLDFKGEKVVVTTDMLVEGVHFDLSYMPLKHLGYKAVMVNLSDVYAMNAIPHQITVSFAVSNRFPVEALEELYAGIELAAALYKVDVVGGDTSSSTSGLIISVTALGSANGEEIVYRDGAGVNDLLVVTGDLGAAYMGLQVLEREKEVFKVNPQSQPDLDPYTYLIERQLKPEARKDIPPLFRALGVQPTSMIDISDGLSSETIHICKRSKKGVYLYEEKIPLDPAVISVCEEFQLDSTTIALSGGEDYELLFTIAQTDYEKIKGNPNFTVIGHIAEESEGMHLITRANQKIPLIARGWNAMREND</sequence>
<feature type="binding site" evidence="2">
    <location>
        <position position="95"/>
    </location>
    <ligand>
        <name>Mg(2+)</name>
        <dbReference type="ChEBI" id="CHEBI:18420"/>
        <label>1</label>
    </ligand>
</feature>
<keyword evidence="1 2" id="KW-0784">Thiamine biosynthesis</keyword>
<feature type="binding site" evidence="2">
    <location>
        <position position="124"/>
    </location>
    <ligand>
        <name>Mg(2+)</name>
        <dbReference type="ChEBI" id="CHEBI:18420"/>
        <label>3</label>
    </ligand>
</feature>
<protein>
    <recommendedName>
        <fullName evidence="2">Thiamine-monophosphate kinase</fullName>
        <shortName evidence="2">TMP kinase</shortName>
        <shortName evidence="2">Thiamine-phosphate kinase</shortName>
        <ecNumber evidence="2">2.7.4.16</ecNumber>
    </recommendedName>
</protein>
<organism evidence="4 5">
    <name type="scientific">Salinimicrobium catena</name>
    <dbReference type="NCBI Taxonomy" id="390640"/>
    <lineage>
        <taxon>Bacteria</taxon>
        <taxon>Pseudomonadati</taxon>
        <taxon>Bacteroidota</taxon>
        <taxon>Flavobacteriia</taxon>
        <taxon>Flavobacteriales</taxon>
        <taxon>Flavobacteriaceae</taxon>
        <taxon>Salinimicrobium</taxon>
    </lineage>
</organism>
<dbReference type="GO" id="GO:0009229">
    <property type="term" value="P:thiamine diphosphate biosynthetic process"/>
    <property type="evidence" value="ECO:0007669"/>
    <property type="project" value="UniProtKB-UniRule"/>
</dbReference>
<dbReference type="HAMAP" id="MF_02128">
    <property type="entry name" value="TMP_kinase"/>
    <property type="match status" value="1"/>
</dbReference>
<keyword evidence="2" id="KW-0808">Transferase</keyword>
<dbReference type="Proteomes" id="UP000199448">
    <property type="component" value="Unassembled WGS sequence"/>
</dbReference>
<dbReference type="NCBIfam" id="TIGR01379">
    <property type="entry name" value="thiL"/>
    <property type="match status" value="1"/>
</dbReference>
<dbReference type="SUPFAM" id="SSF55326">
    <property type="entry name" value="PurM N-terminal domain-like"/>
    <property type="match status" value="1"/>
</dbReference>
<comment type="pathway">
    <text evidence="2">Cofactor biosynthesis; thiamine diphosphate biosynthesis; thiamine diphosphate from thiamine phosphate: step 1/1.</text>
</comment>
<dbReference type="GO" id="GO:0000287">
    <property type="term" value="F:magnesium ion binding"/>
    <property type="evidence" value="ECO:0007669"/>
    <property type="project" value="UniProtKB-UniRule"/>
</dbReference>
<dbReference type="InterPro" id="IPR036921">
    <property type="entry name" value="PurM-like_N_sf"/>
</dbReference>
<feature type="binding site" evidence="2">
    <location>
        <begin position="171"/>
        <end position="172"/>
    </location>
    <ligand>
        <name>ATP</name>
        <dbReference type="ChEBI" id="CHEBI:30616"/>
    </ligand>
</feature>
<gene>
    <name evidence="2" type="primary">thiL</name>
    <name evidence="4" type="ORF">SAMN04488034_101665</name>
</gene>
<keyword evidence="2" id="KW-0067">ATP-binding</keyword>
<feature type="binding site" evidence="2">
    <location>
        <position position="275"/>
    </location>
    <ligand>
        <name>Mg(2+)</name>
        <dbReference type="ChEBI" id="CHEBI:18420"/>
        <label>3</label>
    </ligand>
</feature>
<dbReference type="InterPro" id="IPR016188">
    <property type="entry name" value="PurM-like_N"/>
</dbReference>
<feature type="binding site" evidence="2">
    <location>
        <position position="124"/>
    </location>
    <ligand>
        <name>Mg(2+)</name>
        <dbReference type="ChEBI" id="CHEBI:18420"/>
        <label>2</label>
    </ligand>
</feature>
<dbReference type="PANTHER" id="PTHR30270">
    <property type="entry name" value="THIAMINE-MONOPHOSPHATE KINASE"/>
    <property type="match status" value="1"/>
</dbReference>
<feature type="binding site" evidence="2">
    <location>
        <position position="95"/>
    </location>
    <ligand>
        <name>Mg(2+)</name>
        <dbReference type="ChEBI" id="CHEBI:18420"/>
        <label>2</label>
    </ligand>
</feature>
<comment type="catalytic activity">
    <reaction evidence="2">
        <text>thiamine phosphate + ATP = thiamine diphosphate + ADP</text>
        <dbReference type="Rhea" id="RHEA:15913"/>
        <dbReference type="ChEBI" id="CHEBI:30616"/>
        <dbReference type="ChEBI" id="CHEBI:37575"/>
        <dbReference type="ChEBI" id="CHEBI:58937"/>
        <dbReference type="ChEBI" id="CHEBI:456216"/>
        <dbReference type="EC" id="2.7.4.16"/>
    </reaction>
</comment>
<dbReference type="GO" id="GO:0009030">
    <property type="term" value="F:thiamine-phosphate kinase activity"/>
    <property type="evidence" value="ECO:0007669"/>
    <property type="project" value="UniProtKB-UniRule"/>
</dbReference>
<feature type="binding site" evidence="2">
    <location>
        <position position="380"/>
    </location>
    <ligand>
        <name>substrate</name>
    </ligand>
</feature>
<dbReference type="GO" id="GO:0009228">
    <property type="term" value="P:thiamine biosynthetic process"/>
    <property type="evidence" value="ECO:0007669"/>
    <property type="project" value="UniProtKB-KW"/>
</dbReference>